<dbReference type="GO" id="GO:0019825">
    <property type="term" value="F:oxygen binding"/>
    <property type="evidence" value="ECO:0007669"/>
    <property type="project" value="InterPro"/>
</dbReference>
<dbReference type="PANTHER" id="PTHR47366">
    <property type="entry name" value="TWO-ON-TWO HEMOGLOBIN-3"/>
    <property type="match status" value="1"/>
</dbReference>
<keyword evidence="3" id="KW-0479">Metal-binding</keyword>
<dbReference type="InterPro" id="IPR012292">
    <property type="entry name" value="Globin/Proto"/>
</dbReference>
<dbReference type="GO" id="GO:0005344">
    <property type="term" value="F:oxygen carrier activity"/>
    <property type="evidence" value="ECO:0007669"/>
    <property type="project" value="InterPro"/>
</dbReference>
<dbReference type="Pfam" id="PF01152">
    <property type="entry name" value="Bac_globin"/>
    <property type="match status" value="1"/>
</dbReference>
<evidence type="ECO:0000256" key="1">
    <source>
        <dbReference type="ARBA" id="ARBA00022448"/>
    </source>
</evidence>
<feature type="region of interest" description="Disordered" evidence="6">
    <location>
        <begin position="159"/>
        <end position="183"/>
    </location>
</feature>
<dbReference type="GO" id="GO:0020037">
    <property type="term" value="F:heme binding"/>
    <property type="evidence" value="ECO:0007669"/>
    <property type="project" value="InterPro"/>
</dbReference>
<comment type="similarity">
    <text evidence="5">Belongs to the truncated hemoglobin family. Group II subfamily.</text>
</comment>
<dbReference type="InterPro" id="IPR001486">
    <property type="entry name" value="Hemoglobin_trunc"/>
</dbReference>
<evidence type="ECO:0000256" key="6">
    <source>
        <dbReference type="SAM" id="MobiDB-lite"/>
    </source>
</evidence>
<feature type="compositionally biased region" description="Low complexity" evidence="6">
    <location>
        <begin position="10"/>
        <end position="25"/>
    </location>
</feature>
<evidence type="ECO:0000256" key="4">
    <source>
        <dbReference type="ARBA" id="ARBA00023004"/>
    </source>
</evidence>
<dbReference type="GO" id="GO:0046872">
    <property type="term" value="F:metal ion binding"/>
    <property type="evidence" value="ECO:0007669"/>
    <property type="project" value="UniProtKB-KW"/>
</dbReference>
<accession>A0AAU6S748</accession>
<name>A0AAU6S748_9MICO</name>
<dbReference type="InterPro" id="IPR044203">
    <property type="entry name" value="GlbO/GLB3-like"/>
</dbReference>
<proteinExistence type="inferred from homology"/>
<dbReference type="Gene3D" id="1.10.490.10">
    <property type="entry name" value="Globins"/>
    <property type="match status" value="1"/>
</dbReference>
<dbReference type="EMBL" id="CP151632">
    <property type="protein sequence ID" value="WZO32750.1"/>
    <property type="molecule type" value="Genomic_DNA"/>
</dbReference>
<feature type="region of interest" description="Disordered" evidence="6">
    <location>
        <begin position="1"/>
        <end position="25"/>
    </location>
</feature>
<gene>
    <name evidence="7" type="ORF">MRBLWS13_000351</name>
</gene>
<keyword evidence="1" id="KW-0813">Transport</keyword>
<reference evidence="7" key="1">
    <citation type="submission" date="2024-04" db="EMBL/GenBank/DDBJ databases">
        <authorList>
            <person name="Roder T."/>
            <person name="Oberhansli S."/>
            <person name="Kreuzer M."/>
        </authorList>
    </citation>
    <scope>NUCLEOTIDE SEQUENCE</scope>
    <source>
        <strain evidence="7">LWS13-1.2</strain>
    </source>
</reference>
<dbReference type="CDD" id="cd14771">
    <property type="entry name" value="TrHb2_Mt-trHbO-like_O"/>
    <property type="match status" value="1"/>
</dbReference>
<dbReference type="InterPro" id="IPR009050">
    <property type="entry name" value="Globin-like_sf"/>
</dbReference>
<dbReference type="PANTHER" id="PTHR47366:SF1">
    <property type="entry name" value="TWO-ON-TWO HEMOGLOBIN-3"/>
    <property type="match status" value="1"/>
</dbReference>
<keyword evidence="4" id="KW-0408">Iron</keyword>
<sequence>MTDPMPPLPSAGSPGDAGAAPGPAAAPAAPLSFYDEVGGHDTFVRLVDAFYRGVADDEVLRAMYPEEDLGPAKERLTLFLVQYWGGPTTYSQERGHPRLRMRHASFHVDPDARDRWLAHMRVAVDELDLPPLHETTLWDYLQRAAYAMVNTFEPSGIGPAAGTRSSASFPVSAAPPAEPGPDR</sequence>
<evidence type="ECO:0000256" key="2">
    <source>
        <dbReference type="ARBA" id="ARBA00022617"/>
    </source>
</evidence>
<evidence type="ECO:0000313" key="7">
    <source>
        <dbReference type="EMBL" id="WZO32750.1"/>
    </source>
</evidence>
<dbReference type="RefSeq" id="WP_349427372.1">
    <property type="nucleotide sequence ID" value="NZ_CP151632.1"/>
</dbReference>
<dbReference type="AlphaFoldDB" id="A0AAU6S748"/>
<evidence type="ECO:0000256" key="5">
    <source>
        <dbReference type="ARBA" id="ARBA00034496"/>
    </source>
</evidence>
<dbReference type="SUPFAM" id="SSF46458">
    <property type="entry name" value="Globin-like"/>
    <property type="match status" value="1"/>
</dbReference>
<keyword evidence="2" id="KW-0349">Heme</keyword>
<organism evidence="7">
    <name type="scientific">Microbacterium sp. LWS13-1.2</name>
    <dbReference type="NCBI Taxonomy" id="3135264"/>
    <lineage>
        <taxon>Bacteria</taxon>
        <taxon>Bacillati</taxon>
        <taxon>Actinomycetota</taxon>
        <taxon>Actinomycetes</taxon>
        <taxon>Micrococcales</taxon>
        <taxon>Microbacteriaceae</taxon>
        <taxon>Microbacterium</taxon>
    </lineage>
</organism>
<feature type="compositionally biased region" description="Low complexity" evidence="6">
    <location>
        <begin position="165"/>
        <end position="175"/>
    </location>
</feature>
<protein>
    <submittedName>
        <fullName evidence="7">Globin</fullName>
    </submittedName>
</protein>
<evidence type="ECO:0000256" key="3">
    <source>
        <dbReference type="ARBA" id="ARBA00022723"/>
    </source>
</evidence>